<comment type="caution">
    <text evidence="2">The sequence shown here is derived from an EMBL/GenBank/DDBJ whole genome shotgun (WGS) entry which is preliminary data.</text>
</comment>
<gene>
    <name evidence="2" type="ORF">Pfra01_001168000</name>
</gene>
<feature type="compositionally biased region" description="Basic and acidic residues" evidence="1">
    <location>
        <begin position="76"/>
        <end position="87"/>
    </location>
</feature>
<dbReference type="Proteomes" id="UP001165121">
    <property type="component" value="Unassembled WGS sequence"/>
</dbReference>
<protein>
    <submittedName>
        <fullName evidence="2">Unnamed protein product</fullName>
    </submittedName>
</protein>
<sequence>MSSLTPTRTKTTTKSGKTKRVTRRRTKDTLARRDDDDEEKGGPDVQDPPSANEVCPETSGAAPAAEDAVTMATTQHEAEAETPRDVTEAAPTLDECDVGIRQVRTYLG</sequence>
<proteinExistence type="predicted"/>
<keyword evidence="3" id="KW-1185">Reference proteome</keyword>
<dbReference type="AlphaFoldDB" id="A0A9W6XIX6"/>
<evidence type="ECO:0000256" key="1">
    <source>
        <dbReference type="SAM" id="MobiDB-lite"/>
    </source>
</evidence>
<evidence type="ECO:0000313" key="2">
    <source>
        <dbReference type="EMBL" id="GMF39386.1"/>
    </source>
</evidence>
<name>A0A9W6XIX6_9STRA</name>
<feature type="compositionally biased region" description="Basic residues" evidence="1">
    <location>
        <begin position="16"/>
        <end position="26"/>
    </location>
</feature>
<accession>A0A9W6XIX6</accession>
<dbReference type="EMBL" id="BSXT01001162">
    <property type="protein sequence ID" value="GMF39386.1"/>
    <property type="molecule type" value="Genomic_DNA"/>
</dbReference>
<feature type="region of interest" description="Disordered" evidence="1">
    <location>
        <begin position="1"/>
        <end position="93"/>
    </location>
</feature>
<organism evidence="2 3">
    <name type="scientific">Phytophthora fragariaefolia</name>
    <dbReference type="NCBI Taxonomy" id="1490495"/>
    <lineage>
        <taxon>Eukaryota</taxon>
        <taxon>Sar</taxon>
        <taxon>Stramenopiles</taxon>
        <taxon>Oomycota</taxon>
        <taxon>Peronosporomycetes</taxon>
        <taxon>Peronosporales</taxon>
        <taxon>Peronosporaceae</taxon>
        <taxon>Phytophthora</taxon>
    </lineage>
</organism>
<reference evidence="2" key="1">
    <citation type="submission" date="2023-04" db="EMBL/GenBank/DDBJ databases">
        <title>Phytophthora fragariaefolia NBRC 109709.</title>
        <authorList>
            <person name="Ichikawa N."/>
            <person name="Sato H."/>
            <person name="Tonouchi N."/>
        </authorList>
    </citation>
    <scope>NUCLEOTIDE SEQUENCE</scope>
    <source>
        <strain evidence="2">NBRC 109709</strain>
    </source>
</reference>
<evidence type="ECO:0000313" key="3">
    <source>
        <dbReference type="Proteomes" id="UP001165121"/>
    </source>
</evidence>
<feature type="compositionally biased region" description="Low complexity" evidence="1">
    <location>
        <begin position="1"/>
        <end position="15"/>
    </location>
</feature>